<dbReference type="AlphaFoldDB" id="A0A1G2HIF6"/>
<dbReference type="Pfam" id="PF02805">
    <property type="entry name" value="Ada_Zn_binding"/>
    <property type="match status" value="1"/>
</dbReference>
<comment type="caution">
    <text evidence="3">The sequence shown here is derived from an EMBL/GenBank/DDBJ whole genome shotgun (WGS) entry which is preliminary data.</text>
</comment>
<dbReference type="InterPro" id="IPR004026">
    <property type="entry name" value="Ada_DNA_repair_Zn-bd"/>
</dbReference>
<name>A0A1G2HIF6_9BACT</name>
<dbReference type="InterPro" id="IPR035451">
    <property type="entry name" value="Ada-like_dom_sf"/>
</dbReference>
<dbReference type="GO" id="GO:0008168">
    <property type="term" value="F:methyltransferase activity"/>
    <property type="evidence" value="ECO:0007669"/>
    <property type="project" value="InterPro"/>
</dbReference>
<proteinExistence type="predicted"/>
<dbReference type="GO" id="GO:0003677">
    <property type="term" value="F:DNA binding"/>
    <property type="evidence" value="ECO:0007669"/>
    <property type="project" value="InterPro"/>
</dbReference>
<dbReference type="STRING" id="1802165.A3F94_02980"/>
<evidence type="ECO:0000256" key="1">
    <source>
        <dbReference type="ARBA" id="ARBA00023159"/>
    </source>
</evidence>
<reference evidence="3 4" key="1">
    <citation type="journal article" date="2016" name="Nat. Commun.">
        <title>Thousands of microbial genomes shed light on interconnected biogeochemical processes in an aquifer system.</title>
        <authorList>
            <person name="Anantharaman K."/>
            <person name="Brown C.T."/>
            <person name="Hug L.A."/>
            <person name="Sharon I."/>
            <person name="Castelle C.J."/>
            <person name="Probst A.J."/>
            <person name="Thomas B.C."/>
            <person name="Singh A."/>
            <person name="Wilkins M.J."/>
            <person name="Karaoz U."/>
            <person name="Brodie E.L."/>
            <person name="Williams K.H."/>
            <person name="Hubbard S.S."/>
            <person name="Banfield J.F."/>
        </authorList>
    </citation>
    <scope>NUCLEOTIDE SEQUENCE [LARGE SCALE GENOMIC DNA]</scope>
</reference>
<organism evidence="3 4">
    <name type="scientific">Candidatus Spechtbacteria bacterium RIFCSPLOWO2_12_FULL_38_22</name>
    <dbReference type="NCBI Taxonomy" id="1802165"/>
    <lineage>
        <taxon>Bacteria</taxon>
        <taxon>Candidatus Spechtiibacteriota</taxon>
    </lineage>
</organism>
<evidence type="ECO:0000313" key="3">
    <source>
        <dbReference type="EMBL" id="OGZ62275.1"/>
    </source>
</evidence>
<evidence type="ECO:0000313" key="4">
    <source>
        <dbReference type="Proteomes" id="UP000176770"/>
    </source>
</evidence>
<protein>
    <recommendedName>
        <fullName evidence="2">Ada DNA repair metal-binding domain-containing protein</fullName>
    </recommendedName>
</protein>
<gene>
    <name evidence="3" type="ORF">A3F94_02980</name>
</gene>
<dbReference type="EMBL" id="MHOK01000005">
    <property type="protein sequence ID" value="OGZ62275.1"/>
    <property type="molecule type" value="Genomic_DNA"/>
</dbReference>
<evidence type="ECO:0000259" key="2">
    <source>
        <dbReference type="Pfam" id="PF02805"/>
    </source>
</evidence>
<sequence length="75" mass="8773">MPRLYRVIRNGKTIETKTPGRYAGWRPGKIFGRLDCKSGMRMKKENRVFFVSWKDAVDAGYRPCKNCKPTPQDTY</sequence>
<dbReference type="SUPFAM" id="SSF57884">
    <property type="entry name" value="Ada DNA repair protein, N-terminal domain (N-Ada 10)"/>
    <property type="match status" value="1"/>
</dbReference>
<dbReference type="GO" id="GO:0006355">
    <property type="term" value="P:regulation of DNA-templated transcription"/>
    <property type="evidence" value="ECO:0007669"/>
    <property type="project" value="InterPro"/>
</dbReference>
<dbReference type="GO" id="GO:0006281">
    <property type="term" value="P:DNA repair"/>
    <property type="evidence" value="ECO:0007669"/>
    <property type="project" value="InterPro"/>
</dbReference>
<keyword evidence="1" id="KW-0010">Activator</keyword>
<feature type="domain" description="Ada DNA repair metal-binding" evidence="2">
    <location>
        <begin position="24"/>
        <end position="69"/>
    </location>
</feature>
<dbReference type="GO" id="GO:0008270">
    <property type="term" value="F:zinc ion binding"/>
    <property type="evidence" value="ECO:0007669"/>
    <property type="project" value="InterPro"/>
</dbReference>
<dbReference type="Gene3D" id="3.40.10.10">
    <property type="entry name" value="DNA Methylphosphotriester Repair Domain"/>
    <property type="match status" value="1"/>
</dbReference>
<dbReference type="Proteomes" id="UP000176770">
    <property type="component" value="Unassembled WGS sequence"/>
</dbReference>
<accession>A0A1G2HIF6</accession>